<organism evidence="1 2">
    <name type="scientific">Calocera cornea HHB12733</name>
    <dbReference type="NCBI Taxonomy" id="1353952"/>
    <lineage>
        <taxon>Eukaryota</taxon>
        <taxon>Fungi</taxon>
        <taxon>Dikarya</taxon>
        <taxon>Basidiomycota</taxon>
        <taxon>Agaricomycotina</taxon>
        <taxon>Dacrymycetes</taxon>
        <taxon>Dacrymycetales</taxon>
        <taxon>Dacrymycetaceae</taxon>
        <taxon>Calocera</taxon>
    </lineage>
</organism>
<evidence type="ECO:0000313" key="2">
    <source>
        <dbReference type="Proteomes" id="UP000076842"/>
    </source>
</evidence>
<gene>
    <name evidence="1" type="ORF">CALCODRAFT_498952</name>
</gene>
<proteinExistence type="predicted"/>
<dbReference type="AlphaFoldDB" id="A0A165EM07"/>
<dbReference type="EMBL" id="KV424000">
    <property type="protein sequence ID" value="KZT55134.1"/>
    <property type="molecule type" value="Genomic_DNA"/>
</dbReference>
<dbReference type="Proteomes" id="UP000076842">
    <property type="component" value="Unassembled WGS sequence"/>
</dbReference>
<name>A0A165EM07_9BASI</name>
<dbReference type="InParanoid" id="A0A165EM07"/>
<accession>A0A165EM07</accession>
<sequence>MQALMEALKQLSDDDDRVFDLSIHLISETDEPFSWWTLGDINTAVAGQLMPLSLWLFAKGILLKDEEFEWVGQCREDA</sequence>
<keyword evidence="2" id="KW-1185">Reference proteome</keyword>
<protein>
    <submittedName>
        <fullName evidence="1">Uncharacterized protein</fullName>
    </submittedName>
</protein>
<evidence type="ECO:0000313" key="1">
    <source>
        <dbReference type="EMBL" id="KZT55134.1"/>
    </source>
</evidence>
<reference evidence="1 2" key="1">
    <citation type="journal article" date="2016" name="Mol. Biol. Evol.">
        <title>Comparative Genomics of Early-Diverging Mushroom-Forming Fungi Provides Insights into the Origins of Lignocellulose Decay Capabilities.</title>
        <authorList>
            <person name="Nagy L.G."/>
            <person name="Riley R."/>
            <person name="Tritt A."/>
            <person name="Adam C."/>
            <person name="Daum C."/>
            <person name="Floudas D."/>
            <person name="Sun H."/>
            <person name="Yadav J.S."/>
            <person name="Pangilinan J."/>
            <person name="Larsson K.H."/>
            <person name="Matsuura K."/>
            <person name="Barry K."/>
            <person name="Labutti K."/>
            <person name="Kuo R."/>
            <person name="Ohm R.A."/>
            <person name="Bhattacharya S.S."/>
            <person name="Shirouzu T."/>
            <person name="Yoshinaga Y."/>
            <person name="Martin F.M."/>
            <person name="Grigoriev I.V."/>
            <person name="Hibbett D.S."/>
        </authorList>
    </citation>
    <scope>NUCLEOTIDE SEQUENCE [LARGE SCALE GENOMIC DNA]</scope>
    <source>
        <strain evidence="1 2">HHB12733</strain>
    </source>
</reference>